<dbReference type="Proteomes" id="UP000626220">
    <property type="component" value="Unassembled WGS sequence"/>
</dbReference>
<dbReference type="InterPro" id="IPR001123">
    <property type="entry name" value="LeuE-type"/>
</dbReference>
<evidence type="ECO:0000256" key="4">
    <source>
        <dbReference type="ARBA" id="ARBA00022989"/>
    </source>
</evidence>
<sequence length="205" mass="21732">MTVTAFELWFYAGALLILFITPGPVWLALIARAVSGGFGAAWPLALGVVTGDILWPLAAILGVSWVVQEVDGAMTVLRWVACAIFVIIGLSLLSDRGHIDENRRLTRPGRLAGLTAGAAVALGNPKSVLFYIGVLPGFFDLTRATPADISVIVAMSALIPLAGNLCLALFVDRMRRFLRSGTAIRRLNQASGILLLIVALIIALA</sequence>
<dbReference type="RefSeq" id="WP_189678513.1">
    <property type="nucleotide sequence ID" value="NZ_BNCJ01000001.1"/>
</dbReference>
<name>A0A8J3GU17_9RHOB</name>
<gene>
    <name evidence="7" type="ORF">GCM10017056_05640</name>
</gene>
<dbReference type="GO" id="GO:0015171">
    <property type="term" value="F:amino acid transmembrane transporter activity"/>
    <property type="evidence" value="ECO:0007669"/>
    <property type="project" value="TreeGrafter"/>
</dbReference>
<reference evidence="7" key="1">
    <citation type="journal article" date="2014" name="Int. J. Syst. Evol. Microbiol.">
        <title>Complete genome sequence of Corynebacterium casei LMG S-19264T (=DSM 44701T), isolated from a smear-ripened cheese.</title>
        <authorList>
            <consortium name="US DOE Joint Genome Institute (JGI-PGF)"/>
            <person name="Walter F."/>
            <person name="Albersmeier A."/>
            <person name="Kalinowski J."/>
            <person name="Ruckert C."/>
        </authorList>
    </citation>
    <scope>NUCLEOTIDE SEQUENCE</scope>
    <source>
        <strain evidence="7">KCTC 42650</strain>
    </source>
</reference>
<dbReference type="Pfam" id="PF01810">
    <property type="entry name" value="LysE"/>
    <property type="match status" value="1"/>
</dbReference>
<dbReference type="PANTHER" id="PTHR30086:SF20">
    <property type="entry name" value="ARGININE EXPORTER PROTEIN ARGO-RELATED"/>
    <property type="match status" value="1"/>
</dbReference>
<accession>A0A8J3GU17</accession>
<feature type="transmembrane region" description="Helical" evidence="6">
    <location>
        <begin position="114"/>
        <end position="139"/>
    </location>
</feature>
<feature type="transmembrane region" description="Helical" evidence="6">
    <location>
        <begin position="41"/>
        <end position="67"/>
    </location>
</feature>
<feature type="transmembrane region" description="Helical" evidence="6">
    <location>
        <begin position="73"/>
        <end position="93"/>
    </location>
</feature>
<dbReference type="EMBL" id="BNCJ01000001">
    <property type="protein sequence ID" value="GHF36658.1"/>
    <property type="molecule type" value="Genomic_DNA"/>
</dbReference>
<organism evidence="7 8">
    <name type="scientific">Seohaeicola zhoushanensis</name>
    <dbReference type="NCBI Taxonomy" id="1569283"/>
    <lineage>
        <taxon>Bacteria</taxon>
        <taxon>Pseudomonadati</taxon>
        <taxon>Pseudomonadota</taxon>
        <taxon>Alphaproteobacteria</taxon>
        <taxon>Rhodobacterales</taxon>
        <taxon>Roseobacteraceae</taxon>
        <taxon>Seohaeicola</taxon>
    </lineage>
</organism>
<feature type="transmembrane region" description="Helical" evidence="6">
    <location>
        <begin position="183"/>
        <end position="204"/>
    </location>
</feature>
<evidence type="ECO:0000256" key="5">
    <source>
        <dbReference type="ARBA" id="ARBA00023136"/>
    </source>
</evidence>
<evidence type="ECO:0000256" key="3">
    <source>
        <dbReference type="ARBA" id="ARBA00022692"/>
    </source>
</evidence>
<keyword evidence="5 6" id="KW-0472">Membrane</keyword>
<reference evidence="7" key="2">
    <citation type="submission" date="2020-09" db="EMBL/GenBank/DDBJ databases">
        <authorList>
            <person name="Sun Q."/>
            <person name="Kim S."/>
        </authorList>
    </citation>
    <scope>NUCLEOTIDE SEQUENCE</scope>
    <source>
        <strain evidence="7">KCTC 42650</strain>
    </source>
</reference>
<keyword evidence="3 6" id="KW-0812">Transmembrane</keyword>
<keyword evidence="4 6" id="KW-1133">Transmembrane helix</keyword>
<dbReference type="AlphaFoldDB" id="A0A8J3GU17"/>
<keyword evidence="2" id="KW-1003">Cell membrane</keyword>
<feature type="transmembrane region" description="Helical" evidence="6">
    <location>
        <begin position="151"/>
        <end position="171"/>
    </location>
</feature>
<evidence type="ECO:0000256" key="2">
    <source>
        <dbReference type="ARBA" id="ARBA00022475"/>
    </source>
</evidence>
<evidence type="ECO:0000313" key="7">
    <source>
        <dbReference type="EMBL" id="GHF36658.1"/>
    </source>
</evidence>
<comment type="caution">
    <text evidence="7">The sequence shown here is derived from an EMBL/GenBank/DDBJ whole genome shotgun (WGS) entry which is preliminary data.</text>
</comment>
<protein>
    <submittedName>
        <fullName evidence="7">Lysine transporter LysE</fullName>
    </submittedName>
</protein>
<evidence type="ECO:0000256" key="1">
    <source>
        <dbReference type="ARBA" id="ARBA00004651"/>
    </source>
</evidence>
<comment type="subcellular location">
    <subcellularLocation>
        <location evidence="1">Cell membrane</location>
        <topology evidence="1">Multi-pass membrane protein</topology>
    </subcellularLocation>
</comment>
<dbReference type="PANTHER" id="PTHR30086">
    <property type="entry name" value="ARGININE EXPORTER PROTEIN ARGO"/>
    <property type="match status" value="1"/>
</dbReference>
<keyword evidence="8" id="KW-1185">Reference proteome</keyword>
<evidence type="ECO:0000313" key="8">
    <source>
        <dbReference type="Proteomes" id="UP000626220"/>
    </source>
</evidence>
<dbReference type="GO" id="GO:0005886">
    <property type="term" value="C:plasma membrane"/>
    <property type="evidence" value="ECO:0007669"/>
    <property type="project" value="UniProtKB-SubCell"/>
</dbReference>
<proteinExistence type="predicted"/>
<feature type="transmembrane region" description="Helical" evidence="6">
    <location>
        <begin position="6"/>
        <end position="29"/>
    </location>
</feature>
<evidence type="ECO:0000256" key="6">
    <source>
        <dbReference type="SAM" id="Phobius"/>
    </source>
</evidence>